<dbReference type="Gene3D" id="3.90.75.20">
    <property type="match status" value="1"/>
</dbReference>
<dbReference type="PATRIC" id="fig|1131731.3.peg.1259"/>
<dbReference type="AlphaFoldDB" id="K6E4B2"/>
<dbReference type="Proteomes" id="UP000006315">
    <property type="component" value="Unassembled WGS sequence"/>
</dbReference>
<protein>
    <submittedName>
        <fullName evidence="1">Uncharacterized protein</fullName>
    </submittedName>
</protein>
<organism evidence="1 2">
    <name type="scientific">Schinkia azotoformans LMG 9581</name>
    <dbReference type="NCBI Taxonomy" id="1131731"/>
    <lineage>
        <taxon>Bacteria</taxon>
        <taxon>Bacillati</taxon>
        <taxon>Bacillota</taxon>
        <taxon>Bacilli</taxon>
        <taxon>Bacillales</taxon>
        <taxon>Bacillaceae</taxon>
        <taxon>Calidifontibacillus/Schinkia group</taxon>
        <taxon>Schinkia</taxon>
    </lineage>
</organism>
<proteinExistence type="predicted"/>
<dbReference type="InterPro" id="IPR044925">
    <property type="entry name" value="His-Me_finger_sf"/>
</dbReference>
<gene>
    <name evidence="1" type="ORF">BAZO_06049</name>
</gene>
<dbReference type="STRING" id="1131731.BAZO_06049"/>
<evidence type="ECO:0000313" key="2">
    <source>
        <dbReference type="Proteomes" id="UP000006315"/>
    </source>
</evidence>
<keyword evidence="2" id="KW-1185">Reference proteome</keyword>
<evidence type="ECO:0000313" key="1">
    <source>
        <dbReference type="EMBL" id="EKN68056.1"/>
    </source>
</evidence>
<dbReference type="SUPFAM" id="SSF54060">
    <property type="entry name" value="His-Me finger endonucleases"/>
    <property type="match status" value="1"/>
</dbReference>
<accession>K6E4B2</accession>
<reference evidence="1 2" key="1">
    <citation type="journal article" date="2012" name="Front. Microbiol.">
        <title>Redundancy and modularity in membrane-associated dissimilatory nitrate reduction in Bacillus.</title>
        <authorList>
            <person name="Heylen K."/>
            <person name="Keltjens J."/>
        </authorList>
    </citation>
    <scope>NUCLEOTIDE SEQUENCE [LARGE SCALE GENOMIC DNA]</scope>
    <source>
        <strain evidence="1 2">LMG 9581</strain>
    </source>
</reference>
<name>K6E4B2_SCHAZ</name>
<comment type="caution">
    <text evidence="1">The sequence shown here is derived from an EMBL/GenBank/DDBJ whole genome shotgun (WGS) entry which is preliminary data.</text>
</comment>
<sequence>METNEVRKVGNVYMDGDVILVSIPELDFCKKYRANTKKGLIYNTEKGKYLKINQNKRFKYRYSTFTYYVGEKKYKKRRSVHALIYSAANGTKCEWWLSLGLEVNHGKMGKGFDGIKNLSLCSRKQQYQEEFDPDIKIKMRNKRRLTKDEVITIKTDWLTTDKDEHKAKPNFCNKWSEELGCSYSCIEDILNGKTWAKIKVA</sequence>
<dbReference type="EMBL" id="AJLR01000042">
    <property type="protein sequence ID" value="EKN68056.1"/>
    <property type="molecule type" value="Genomic_DNA"/>
</dbReference>
<dbReference type="RefSeq" id="WP_003330426.1">
    <property type="nucleotide sequence ID" value="NZ_AJLR01000042.1"/>
</dbReference>